<sequence length="250" mass="27002">MTESNEPAGLPEPSMPHEPSRPHQPHEPASLPEAPAAAPEVFPGEAIRQARMFAEMLAGPGVVRGLLGPREVPRIWDRHLLNCAVVAEAVPPDAALVDIGSGAGLPGLVLAIVRPDVRVTLLEPLLRRTTFLSECVEVLKLDNVEVLRGRAEELARKRLFDVATARAVAPLDRLLAWSMPLLREGGELLAMKGERAAEEVEAARSQMKSSGARSVELVTVGRGRVEPPATLVRVVAGRSPIVSGRRRRKR</sequence>
<dbReference type="CDD" id="cd02440">
    <property type="entry name" value="AdoMet_MTases"/>
    <property type="match status" value="1"/>
</dbReference>
<evidence type="ECO:0000256" key="3">
    <source>
        <dbReference type="ARBA" id="ARBA00022603"/>
    </source>
</evidence>
<comment type="similarity">
    <text evidence="6">Belongs to the methyltransferase superfamily. RNA methyltransferase RsmG family.</text>
</comment>
<dbReference type="Proteomes" id="UP000610966">
    <property type="component" value="Unassembled WGS sequence"/>
</dbReference>
<comment type="caution">
    <text evidence="8">The sequence shown here is derived from an EMBL/GenBank/DDBJ whole genome shotgun (WGS) entry which is preliminary data.</text>
</comment>
<evidence type="ECO:0000256" key="6">
    <source>
        <dbReference type="HAMAP-Rule" id="MF_00074"/>
    </source>
</evidence>
<keyword evidence="1 6" id="KW-0963">Cytoplasm</keyword>
<keyword evidence="5 6" id="KW-0949">S-adenosyl-L-methionine</keyword>
<dbReference type="GO" id="GO:0005829">
    <property type="term" value="C:cytosol"/>
    <property type="evidence" value="ECO:0007669"/>
    <property type="project" value="TreeGrafter"/>
</dbReference>
<proteinExistence type="inferred from homology"/>
<evidence type="ECO:0000313" key="8">
    <source>
        <dbReference type="EMBL" id="GIH71226.1"/>
    </source>
</evidence>
<dbReference type="PANTHER" id="PTHR31760:SF0">
    <property type="entry name" value="S-ADENOSYL-L-METHIONINE-DEPENDENT METHYLTRANSFERASES SUPERFAMILY PROTEIN"/>
    <property type="match status" value="1"/>
</dbReference>
<feature type="binding site" evidence="6">
    <location>
        <position position="105"/>
    </location>
    <ligand>
        <name>S-adenosyl-L-methionine</name>
        <dbReference type="ChEBI" id="CHEBI:59789"/>
    </ligand>
</feature>
<evidence type="ECO:0000256" key="1">
    <source>
        <dbReference type="ARBA" id="ARBA00022490"/>
    </source>
</evidence>
<evidence type="ECO:0000313" key="9">
    <source>
        <dbReference type="Proteomes" id="UP000610966"/>
    </source>
</evidence>
<feature type="binding site" evidence="6">
    <location>
        <begin position="151"/>
        <end position="152"/>
    </location>
    <ligand>
        <name>S-adenosyl-L-methionine</name>
        <dbReference type="ChEBI" id="CHEBI:59789"/>
    </ligand>
</feature>
<comment type="caution">
    <text evidence="6">Lacks conserved residue(s) required for the propagation of feature annotation.</text>
</comment>
<evidence type="ECO:0000256" key="4">
    <source>
        <dbReference type="ARBA" id="ARBA00022679"/>
    </source>
</evidence>
<dbReference type="Gene3D" id="3.40.50.150">
    <property type="entry name" value="Vaccinia Virus protein VP39"/>
    <property type="match status" value="1"/>
</dbReference>
<dbReference type="EC" id="2.1.1.-" evidence="6"/>
<dbReference type="InterPro" id="IPR029063">
    <property type="entry name" value="SAM-dependent_MTases_sf"/>
</dbReference>
<keyword evidence="4 6" id="KW-0808">Transferase</keyword>
<protein>
    <recommendedName>
        <fullName evidence="6">Ribosomal RNA small subunit methyltransferase G</fullName>
        <ecNumber evidence="6">2.1.1.-</ecNumber>
    </recommendedName>
    <alternativeName>
        <fullName evidence="6">16S rRNA 7-methylguanosine methyltransferase</fullName>
        <shortName evidence="6">16S rRNA m7G methyltransferase</shortName>
    </alternativeName>
</protein>
<feature type="compositionally biased region" description="Low complexity" evidence="7">
    <location>
        <begin position="27"/>
        <end position="36"/>
    </location>
</feature>
<dbReference type="Pfam" id="PF02527">
    <property type="entry name" value="GidB"/>
    <property type="match status" value="1"/>
</dbReference>
<organism evidence="8 9">
    <name type="scientific">Sphaerimonospora thailandensis</name>
    <dbReference type="NCBI Taxonomy" id="795644"/>
    <lineage>
        <taxon>Bacteria</taxon>
        <taxon>Bacillati</taxon>
        <taxon>Actinomycetota</taxon>
        <taxon>Actinomycetes</taxon>
        <taxon>Streptosporangiales</taxon>
        <taxon>Streptosporangiaceae</taxon>
        <taxon>Sphaerimonospora</taxon>
    </lineage>
</organism>
<comment type="function">
    <text evidence="6">Specifically methylates the N7 position of a guanine in 16S rRNA.</text>
</comment>
<comment type="subcellular location">
    <subcellularLocation>
        <location evidence="6">Cytoplasm</location>
    </subcellularLocation>
</comment>
<dbReference type="GO" id="GO:0070043">
    <property type="term" value="F:rRNA (guanine-N7-)-methyltransferase activity"/>
    <property type="evidence" value="ECO:0007669"/>
    <property type="project" value="UniProtKB-UniRule"/>
</dbReference>
<gene>
    <name evidence="6 8" type="primary">rsmG</name>
    <name evidence="8" type="ORF">Mth01_34790</name>
</gene>
<keyword evidence="2 6" id="KW-0698">rRNA processing</keyword>
<reference evidence="8" key="1">
    <citation type="submission" date="2021-01" db="EMBL/GenBank/DDBJ databases">
        <title>Whole genome shotgun sequence of Sphaerimonospora thailandensis NBRC 107569.</title>
        <authorList>
            <person name="Komaki H."/>
            <person name="Tamura T."/>
        </authorList>
    </citation>
    <scope>NUCLEOTIDE SEQUENCE</scope>
    <source>
        <strain evidence="8">NBRC 107569</strain>
    </source>
</reference>
<dbReference type="SUPFAM" id="SSF53335">
    <property type="entry name" value="S-adenosyl-L-methionine-dependent methyltransferases"/>
    <property type="match status" value="1"/>
</dbReference>
<dbReference type="EMBL" id="BOOG01000031">
    <property type="protein sequence ID" value="GIH71226.1"/>
    <property type="molecule type" value="Genomic_DNA"/>
</dbReference>
<accession>A0A8J3RBF1</accession>
<evidence type="ECO:0000256" key="2">
    <source>
        <dbReference type="ARBA" id="ARBA00022552"/>
    </source>
</evidence>
<feature type="binding site" evidence="6">
    <location>
        <position position="100"/>
    </location>
    <ligand>
        <name>S-adenosyl-L-methionine</name>
        <dbReference type="ChEBI" id="CHEBI:59789"/>
    </ligand>
</feature>
<keyword evidence="3 6" id="KW-0489">Methyltransferase</keyword>
<feature type="region of interest" description="Disordered" evidence="7">
    <location>
        <begin position="1"/>
        <end position="36"/>
    </location>
</feature>
<dbReference type="NCBIfam" id="TIGR00138">
    <property type="entry name" value="rsmG_gidB"/>
    <property type="match status" value="1"/>
</dbReference>
<dbReference type="InterPro" id="IPR003682">
    <property type="entry name" value="rRNA_ssu_MeTfrase_G"/>
</dbReference>
<dbReference type="HAMAP" id="MF_00074">
    <property type="entry name" value="16SrRNA_methyltr_G"/>
    <property type="match status" value="1"/>
</dbReference>
<dbReference type="PANTHER" id="PTHR31760">
    <property type="entry name" value="S-ADENOSYL-L-METHIONINE-DEPENDENT METHYLTRANSFERASES SUPERFAMILY PROTEIN"/>
    <property type="match status" value="1"/>
</dbReference>
<keyword evidence="9" id="KW-1185">Reference proteome</keyword>
<feature type="binding site" evidence="6">
    <location>
        <position position="166"/>
    </location>
    <ligand>
        <name>S-adenosyl-L-methionine</name>
        <dbReference type="ChEBI" id="CHEBI:59789"/>
    </ligand>
</feature>
<dbReference type="AlphaFoldDB" id="A0A8J3RBF1"/>
<name>A0A8J3RBF1_9ACTN</name>
<evidence type="ECO:0000256" key="7">
    <source>
        <dbReference type="SAM" id="MobiDB-lite"/>
    </source>
</evidence>
<evidence type="ECO:0000256" key="5">
    <source>
        <dbReference type="ARBA" id="ARBA00022691"/>
    </source>
</evidence>